<gene>
    <name evidence="1" type="ordered locus">PANA_1769</name>
</gene>
<organism evidence="1 2">
    <name type="scientific">Pantoea ananatis (strain LMG 20103)</name>
    <dbReference type="NCBI Taxonomy" id="706191"/>
    <lineage>
        <taxon>Bacteria</taxon>
        <taxon>Pseudomonadati</taxon>
        <taxon>Pseudomonadota</taxon>
        <taxon>Gammaproteobacteria</taxon>
        <taxon>Enterobacterales</taxon>
        <taxon>Erwiniaceae</taxon>
        <taxon>Pantoea</taxon>
    </lineage>
</organism>
<dbReference type="eggNOG" id="ENOG502ZPMI">
    <property type="taxonomic scope" value="Bacteria"/>
</dbReference>
<name>D4GDP9_PANAM</name>
<evidence type="ECO:0000313" key="1">
    <source>
        <dbReference type="EMBL" id="ADD76936.1"/>
    </source>
</evidence>
<dbReference type="AlphaFoldDB" id="D4GDP9"/>
<dbReference type="EMBL" id="CP001875">
    <property type="protein sequence ID" value="ADD76936.1"/>
    <property type="molecule type" value="Genomic_DNA"/>
</dbReference>
<keyword evidence="2" id="KW-1185">Reference proteome</keyword>
<accession>D4GDP9</accession>
<proteinExistence type="predicted"/>
<dbReference type="Proteomes" id="UP000001702">
    <property type="component" value="Chromosome"/>
</dbReference>
<reference evidence="1 2" key="1">
    <citation type="journal article" date="2010" name="J. Bacteriol.">
        <title>Genome sequence of Pantoea ananatis LMG20103, the causative agent of Eucalyptus blight and dieback.</title>
        <authorList>
            <person name="De Maayer P."/>
            <person name="Chan W.Y."/>
            <person name="Venter S.N."/>
            <person name="Toth I.K."/>
            <person name="Birch P.R."/>
            <person name="Joubert F."/>
            <person name="Coutinho T.A."/>
        </authorList>
    </citation>
    <scope>NUCLEOTIDE SEQUENCE [LARGE SCALE GENOMIC DNA]</scope>
    <source>
        <strain evidence="1 2">LMG 20103</strain>
    </source>
</reference>
<dbReference type="HOGENOM" id="CLU_2059081_0_0_6"/>
<evidence type="ECO:0000313" key="2">
    <source>
        <dbReference type="Proteomes" id="UP000001702"/>
    </source>
</evidence>
<dbReference type="KEGG" id="pam:PANA_1769"/>
<sequence>MPNEIRLSLCISFTRLITGSTTFSLTQEVHMYFHDEATGHKIIGEAAVNLALQDEEITVVSLIRQLSVMADNEIDDERVIQIADARKWLKSFINVATRERAELNWMAVTGQVPANLTEH</sequence>
<protein>
    <submittedName>
        <fullName evidence="1">Uncharacterized protein</fullName>
    </submittedName>
</protein>